<dbReference type="InterPro" id="IPR013429">
    <property type="entry name" value="Regulatory_FmdB_Zinc_ribbon"/>
</dbReference>
<reference evidence="3 4" key="1">
    <citation type="submission" date="2020-08" db="EMBL/GenBank/DDBJ databases">
        <authorList>
            <person name="Mo P."/>
        </authorList>
    </citation>
    <scope>NUCLEOTIDE SEQUENCE [LARGE SCALE GENOMIC DNA]</scope>
    <source>
        <strain evidence="3 4">CGMCC 4.1532</strain>
    </source>
</reference>
<dbReference type="EMBL" id="CP060131">
    <property type="protein sequence ID" value="QNG50393.1"/>
    <property type="molecule type" value="Genomic_DNA"/>
</dbReference>
<dbReference type="RefSeq" id="WP_185717155.1">
    <property type="nucleotide sequence ID" value="NZ_BAAAWI010000001.1"/>
</dbReference>
<dbReference type="SMART" id="SM00834">
    <property type="entry name" value="CxxC_CXXC_SSSS"/>
    <property type="match status" value="1"/>
</dbReference>
<dbReference type="Proteomes" id="UP000515728">
    <property type="component" value="Chromosome"/>
</dbReference>
<dbReference type="AlphaFoldDB" id="A0A7G7MC82"/>
<accession>A0A7G7MC82</accession>
<name>A0A7G7MC82_9PSEU</name>
<proteinExistence type="predicted"/>
<organism evidence="3 4">
    <name type="scientific">Pseudonocardia petroleophila</name>
    <dbReference type="NCBI Taxonomy" id="37331"/>
    <lineage>
        <taxon>Bacteria</taxon>
        <taxon>Bacillati</taxon>
        <taxon>Actinomycetota</taxon>
        <taxon>Actinomycetes</taxon>
        <taxon>Pseudonocardiales</taxon>
        <taxon>Pseudonocardiaceae</taxon>
        <taxon>Pseudonocardia</taxon>
    </lineage>
</organism>
<feature type="region of interest" description="Disordered" evidence="1">
    <location>
        <begin position="88"/>
        <end position="146"/>
    </location>
</feature>
<evidence type="ECO:0000256" key="1">
    <source>
        <dbReference type="SAM" id="MobiDB-lite"/>
    </source>
</evidence>
<feature type="compositionally biased region" description="Low complexity" evidence="1">
    <location>
        <begin position="134"/>
        <end position="146"/>
    </location>
</feature>
<dbReference type="KEGG" id="ppel:H6H00_19375"/>
<evidence type="ECO:0000259" key="2">
    <source>
        <dbReference type="SMART" id="SM00834"/>
    </source>
</evidence>
<evidence type="ECO:0000313" key="3">
    <source>
        <dbReference type="EMBL" id="QNG50393.1"/>
    </source>
</evidence>
<gene>
    <name evidence="3" type="ORF">H6H00_19375</name>
</gene>
<feature type="compositionally biased region" description="Basic and acidic residues" evidence="1">
    <location>
        <begin position="89"/>
        <end position="108"/>
    </location>
</feature>
<keyword evidence="4" id="KW-1185">Reference proteome</keyword>
<protein>
    <recommendedName>
        <fullName evidence="2">Putative regulatory protein FmdB zinc ribbon domain-containing protein</fullName>
    </recommendedName>
</protein>
<sequence>MIIVDYRCEACDGVAEHFVSNPAPPTMQCPACRAPARRRFAAVGLSGRAAPPAERKPAASDRALCLDNRDVPGLCHMTPDAARTWIARARGDNRSLDRELERQERSLKETAGPVADPVSHDHGHAHGTGHGHAHAAPAAAGAAGTA</sequence>
<dbReference type="NCBIfam" id="TIGR02605">
    <property type="entry name" value="CxxC_CxxC_SSSS"/>
    <property type="match status" value="1"/>
</dbReference>
<feature type="domain" description="Putative regulatory protein FmdB zinc ribbon" evidence="2">
    <location>
        <begin position="1"/>
        <end position="41"/>
    </location>
</feature>
<evidence type="ECO:0000313" key="4">
    <source>
        <dbReference type="Proteomes" id="UP000515728"/>
    </source>
</evidence>